<dbReference type="Pfam" id="PF00196">
    <property type="entry name" value="GerE"/>
    <property type="match status" value="1"/>
</dbReference>
<dbReference type="PROSITE" id="PS00622">
    <property type="entry name" value="HTH_LUXR_1"/>
    <property type="match status" value="1"/>
</dbReference>
<comment type="caution">
    <text evidence="3">The sequence shown here is derived from an EMBL/GenBank/DDBJ whole genome shotgun (WGS) entry which is preliminary data.</text>
</comment>
<protein>
    <submittedName>
        <fullName evidence="3">Response regulator transcription factor</fullName>
    </submittedName>
</protein>
<dbReference type="InterPro" id="IPR036388">
    <property type="entry name" value="WH-like_DNA-bd_sf"/>
</dbReference>
<dbReference type="InterPro" id="IPR000792">
    <property type="entry name" value="Tscrpt_reg_LuxR_C"/>
</dbReference>
<keyword evidence="1" id="KW-0238">DNA-binding</keyword>
<dbReference type="Gene3D" id="1.10.10.10">
    <property type="entry name" value="Winged helix-like DNA-binding domain superfamily/Winged helix DNA-binding domain"/>
    <property type="match status" value="1"/>
</dbReference>
<keyword evidence="4" id="KW-1185">Reference proteome</keyword>
<evidence type="ECO:0000256" key="1">
    <source>
        <dbReference type="ARBA" id="ARBA00023125"/>
    </source>
</evidence>
<dbReference type="PANTHER" id="PTHR43214:SF43">
    <property type="entry name" value="TWO-COMPONENT RESPONSE REGULATOR"/>
    <property type="match status" value="1"/>
</dbReference>
<evidence type="ECO:0000259" key="2">
    <source>
        <dbReference type="PROSITE" id="PS50043"/>
    </source>
</evidence>
<dbReference type="EMBL" id="JBIQWL010000011">
    <property type="protein sequence ID" value="MFH8252685.1"/>
    <property type="molecule type" value="Genomic_DNA"/>
</dbReference>
<dbReference type="InterPro" id="IPR016032">
    <property type="entry name" value="Sig_transdc_resp-reg_C-effctor"/>
</dbReference>
<dbReference type="PRINTS" id="PR00038">
    <property type="entry name" value="HTHLUXR"/>
</dbReference>
<reference evidence="3 4" key="1">
    <citation type="submission" date="2024-09" db="EMBL/GenBank/DDBJ databases">
        <authorList>
            <person name="Pan X."/>
        </authorList>
    </citation>
    <scope>NUCLEOTIDE SEQUENCE [LARGE SCALE GENOMIC DNA]</scope>
    <source>
        <strain evidence="3 4">B2969</strain>
    </source>
</reference>
<dbReference type="CDD" id="cd06170">
    <property type="entry name" value="LuxR_C_like"/>
    <property type="match status" value="1"/>
</dbReference>
<organism evidence="3 4">
    <name type="scientific">Microbacterium alkaliflavum</name>
    <dbReference type="NCBI Taxonomy" id="3248839"/>
    <lineage>
        <taxon>Bacteria</taxon>
        <taxon>Bacillati</taxon>
        <taxon>Actinomycetota</taxon>
        <taxon>Actinomycetes</taxon>
        <taxon>Micrococcales</taxon>
        <taxon>Microbacteriaceae</taxon>
        <taxon>Microbacterium</taxon>
    </lineage>
</organism>
<dbReference type="InterPro" id="IPR039420">
    <property type="entry name" value="WalR-like"/>
</dbReference>
<evidence type="ECO:0000313" key="3">
    <source>
        <dbReference type="EMBL" id="MFH8252685.1"/>
    </source>
</evidence>
<dbReference type="SMART" id="SM00421">
    <property type="entry name" value="HTH_LUXR"/>
    <property type="match status" value="1"/>
</dbReference>
<proteinExistence type="predicted"/>
<dbReference type="PANTHER" id="PTHR43214">
    <property type="entry name" value="TWO-COMPONENT RESPONSE REGULATOR"/>
    <property type="match status" value="1"/>
</dbReference>
<accession>A0ABW7QCR6</accession>
<feature type="domain" description="HTH luxR-type" evidence="2">
    <location>
        <begin position="197"/>
        <end position="262"/>
    </location>
</feature>
<dbReference type="Proteomes" id="UP001610861">
    <property type="component" value="Unassembled WGS sequence"/>
</dbReference>
<dbReference type="PROSITE" id="PS50043">
    <property type="entry name" value="HTH_LUXR_2"/>
    <property type="match status" value="1"/>
</dbReference>
<dbReference type="SUPFAM" id="SSF46894">
    <property type="entry name" value="C-terminal effector domain of the bipartite response regulators"/>
    <property type="match status" value="1"/>
</dbReference>
<gene>
    <name evidence="3" type="ORF">ACH3VR_20120</name>
</gene>
<sequence length="279" mass="30564">MNEASVLRLAVGAARAVAAGDLVDASFAQAVARAFDADAGVGLTTMRRTEHGLTIRVAVGGAPVYDQRMAARAAPFAAQHPGFRAMRRLGTARATRLSDEIPLRRFWETESWQAMHGHSDGRFPVAALLHESPDSFVFLGLHRRRRDFTDDEMDLLSRMQRPLAQAYSYRAVVDEALARLACLGDERSPGRSADAGSRRVAPSPTRREAQVLALMAAGWTNTQIAARLQISERTVRKHLSAVYEKAALPGRAAAATWWSHHQAEFLAVQRSSHPSPPRP</sequence>
<name>A0ABW7QCR6_9MICO</name>
<dbReference type="RefSeq" id="WP_397558114.1">
    <property type="nucleotide sequence ID" value="NZ_JBIQWL010000011.1"/>
</dbReference>
<evidence type="ECO:0000313" key="4">
    <source>
        <dbReference type="Proteomes" id="UP001610861"/>
    </source>
</evidence>